<evidence type="ECO:0000313" key="2">
    <source>
        <dbReference type="EMBL" id="KZV23112.1"/>
    </source>
</evidence>
<dbReference type="Proteomes" id="UP000250235">
    <property type="component" value="Unassembled WGS sequence"/>
</dbReference>
<proteinExistence type="predicted"/>
<protein>
    <submittedName>
        <fullName evidence="2">Uncharacterized protein</fullName>
    </submittedName>
</protein>
<evidence type="ECO:0000256" key="1">
    <source>
        <dbReference type="SAM" id="MobiDB-lite"/>
    </source>
</evidence>
<organism evidence="2 3">
    <name type="scientific">Dorcoceras hygrometricum</name>
    <dbReference type="NCBI Taxonomy" id="472368"/>
    <lineage>
        <taxon>Eukaryota</taxon>
        <taxon>Viridiplantae</taxon>
        <taxon>Streptophyta</taxon>
        <taxon>Embryophyta</taxon>
        <taxon>Tracheophyta</taxon>
        <taxon>Spermatophyta</taxon>
        <taxon>Magnoliopsida</taxon>
        <taxon>eudicotyledons</taxon>
        <taxon>Gunneridae</taxon>
        <taxon>Pentapetalae</taxon>
        <taxon>asterids</taxon>
        <taxon>lamiids</taxon>
        <taxon>Lamiales</taxon>
        <taxon>Gesneriaceae</taxon>
        <taxon>Didymocarpoideae</taxon>
        <taxon>Trichosporeae</taxon>
        <taxon>Loxocarpinae</taxon>
        <taxon>Dorcoceras</taxon>
    </lineage>
</organism>
<feature type="compositionally biased region" description="Polar residues" evidence="1">
    <location>
        <begin position="296"/>
        <end position="310"/>
    </location>
</feature>
<dbReference type="AlphaFoldDB" id="A0A2Z7AV69"/>
<feature type="region of interest" description="Disordered" evidence="1">
    <location>
        <begin position="123"/>
        <end position="158"/>
    </location>
</feature>
<feature type="compositionally biased region" description="Basic and acidic residues" evidence="1">
    <location>
        <begin position="124"/>
        <end position="141"/>
    </location>
</feature>
<reference evidence="2 3" key="1">
    <citation type="journal article" date="2015" name="Proc. Natl. Acad. Sci. U.S.A.">
        <title>The resurrection genome of Boea hygrometrica: A blueprint for survival of dehydration.</title>
        <authorList>
            <person name="Xiao L."/>
            <person name="Yang G."/>
            <person name="Zhang L."/>
            <person name="Yang X."/>
            <person name="Zhao S."/>
            <person name="Ji Z."/>
            <person name="Zhou Q."/>
            <person name="Hu M."/>
            <person name="Wang Y."/>
            <person name="Chen M."/>
            <person name="Xu Y."/>
            <person name="Jin H."/>
            <person name="Xiao X."/>
            <person name="Hu G."/>
            <person name="Bao F."/>
            <person name="Hu Y."/>
            <person name="Wan P."/>
            <person name="Li L."/>
            <person name="Deng X."/>
            <person name="Kuang T."/>
            <person name="Xiang C."/>
            <person name="Zhu J.K."/>
            <person name="Oliver M.J."/>
            <person name="He Y."/>
        </authorList>
    </citation>
    <scope>NUCLEOTIDE SEQUENCE [LARGE SCALE GENOMIC DNA]</scope>
    <source>
        <strain evidence="3">cv. XS01</strain>
    </source>
</reference>
<sequence length="324" mass="35001">MTFRVVRTNQYNQYLGLIHSTNGNHLESPNEGSSIDHQVTILLHAQNITMFPTNETWAAVTADSMDFRKEFRALNAKVTSLDEQVAATRNDLLEFRAQAQETLNHIADQLSELIAFINRGGNNKKGEVRSSHPKPPPDDQNRGSVNTAGGSGVRTTDIVDRFSGSRDGQKEVEVVEGTVLVTEVDLTVGDNGGSGSRSWLQPDSQGILALELLAAVDRIIRSTTGNAIPPSIYTRRSDGFWHDRILLVTLIETSSITITGGGRRCGAAAAALGGGRRRREVCGEEGAACSRDTASRGPTTIVTPKSQFRTCPSDHGKAPRNIAP</sequence>
<name>A0A2Z7AV69_9LAMI</name>
<evidence type="ECO:0000313" key="3">
    <source>
        <dbReference type="Proteomes" id="UP000250235"/>
    </source>
</evidence>
<feature type="region of interest" description="Disordered" evidence="1">
    <location>
        <begin position="289"/>
        <end position="324"/>
    </location>
</feature>
<dbReference type="EMBL" id="KV013954">
    <property type="protein sequence ID" value="KZV23112.1"/>
    <property type="molecule type" value="Genomic_DNA"/>
</dbReference>
<keyword evidence="3" id="KW-1185">Reference proteome</keyword>
<gene>
    <name evidence="2" type="ORF">F511_09150</name>
</gene>
<accession>A0A2Z7AV69</accession>